<gene>
    <name evidence="2" type="ORF">Taro_020551</name>
</gene>
<organism evidence="2 3">
    <name type="scientific">Colocasia esculenta</name>
    <name type="common">Wild taro</name>
    <name type="synonym">Arum esculentum</name>
    <dbReference type="NCBI Taxonomy" id="4460"/>
    <lineage>
        <taxon>Eukaryota</taxon>
        <taxon>Viridiplantae</taxon>
        <taxon>Streptophyta</taxon>
        <taxon>Embryophyta</taxon>
        <taxon>Tracheophyta</taxon>
        <taxon>Spermatophyta</taxon>
        <taxon>Magnoliopsida</taxon>
        <taxon>Liliopsida</taxon>
        <taxon>Araceae</taxon>
        <taxon>Aroideae</taxon>
        <taxon>Colocasieae</taxon>
        <taxon>Colocasia</taxon>
    </lineage>
</organism>
<protein>
    <submittedName>
        <fullName evidence="2">Uncharacterized protein</fullName>
    </submittedName>
</protein>
<feature type="region of interest" description="Disordered" evidence="1">
    <location>
        <begin position="35"/>
        <end position="92"/>
    </location>
</feature>
<evidence type="ECO:0000313" key="3">
    <source>
        <dbReference type="Proteomes" id="UP000652761"/>
    </source>
</evidence>
<dbReference type="AlphaFoldDB" id="A0A843UZW7"/>
<proteinExistence type="predicted"/>
<reference evidence="2" key="1">
    <citation type="submission" date="2017-07" db="EMBL/GenBank/DDBJ databases">
        <title>Taro Niue Genome Assembly and Annotation.</title>
        <authorList>
            <person name="Atibalentja N."/>
            <person name="Keating K."/>
            <person name="Fields C.J."/>
        </authorList>
    </citation>
    <scope>NUCLEOTIDE SEQUENCE</scope>
    <source>
        <strain evidence="2">Niue_2</strain>
        <tissue evidence="2">Leaf</tissue>
    </source>
</reference>
<evidence type="ECO:0000256" key="1">
    <source>
        <dbReference type="SAM" id="MobiDB-lite"/>
    </source>
</evidence>
<keyword evidence="3" id="KW-1185">Reference proteome</keyword>
<comment type="caution">
    <text evidence="2">The sequence shown here is derived from an EMBL/GenBank/DDBJ whole genome shotgun (WGS) entry which is preliminary data.</text>
</comment>
<sequence length="130" mass="13852">MISASIDLDVNTGLCRNTDPSSQVWVNGVGEALLGQSQEGAETPPRSSSSGLLDDLHSKGMSGKPPPLLHISSCEERGGEGSSRFRLKGRSLSHSQGDMTALRAVGDSPPMAELSCFRGFWLCYACRPEK</sequence>
<accession>A0A843UZW7</accession>
<dbReference type="EMBL" id="NMUH01001021">
    <property type="protein sequence ID" value="MQL87987.1"/>
    <property type="molecule type" value="Genomic_DNA"/>
</dbReference>
<evidence type="ECO:0000313" key="2">
    <source>
        <dbReference type="EMBL" id="MQL87987.1"/>
    </source>
</evidence>
<dbReference type="Proteomes" id="UP000652761">
    <property type="component" value="Unassembled WGS sequence"/>
</dbReference>
<name>A0A843UZW7_COLES</name>